<proteinExistence type="predicted"/>
<gene>
    <name evidence="14" type="ORF">NCGR_LOCUS3517</name>
</gene>
<feature type="region of interest" description="Disordered" evidence="11">
    <location>
        <begin position="1"/>
        <end position="33"/>
    </location>
</feature>
<sequence>MDGSASPSAAAETDTRGGEAPSKAKRGNAEEKYQHGQPVYFPEELVDNWVSFSRRGLYYCYNISLRGSSNTTADPTDIILAVKCDLGSGFLPHSFNLGGIEITIKYLHKIHLNQEQVIFARRFQTTVLSLLINSDHSEVSDAIKYFHELQVDVGVVYLLLPTVYGKIDWCGIEFSTSSVYDDVTDKNLRHCHSCKDADILQTMDDPCCRCILQNSVVYAPQPGSVKLPPGLCRVVMAPVSTNTLLSFSFIPSIMYRIQCLLLSAKLKIQLGPRMQQFNITAMEILEALTTKECQETISLESLETLGDSFIKYVTGQNLFSKYKHREDRLTSMREEKVTNAALCQLACKSELVGYIRGELFNPKKWTIPGLGYDTCGNNEVFFRTTNNMYSLKEVSIKSKRIADTVEALTGAYLSACGELAAVHFIKSLGMDVELHSKMQVERIITTKSEEFIDVKSLQTILGYVFNDSSLLIEALTHSSYNISGITACNERLEFLGDAVLDYILTDYFYRECYSNCTPALLTNLRKASVNNCCYAHAAVKAGLHKHILHSSSKQMINDLENSGRSFSGPSHGCVPGIGLPEDLADLFEAIAGAIYVDSRNDKEVVWRAMRRLLEPLATPKTMEPDPVSELKELCERKSYPKPSYSPTRDDAAGVTRVVAKVKAKGTEYSETGKGRNQEVAEVLAAKALLKKLKAAARG</sequence>
<dbReference type="SUPFAM" id="SSF69065">
    <property type="entry name" value="RNase III domain-like"/>
    <property type="match status" value="2"/>
</dbReference>
<dbReference type="Gene3D" id="3.30.160.20">
    <property type="match status" value="1"/>
</dbReference>
<dbReference type="GO" id="GO:0005737">
    <property type="term" value="C:cytoplasm"/>
    <property type="evidence" value="ECO:0007669"/>
    <property type="project" value="TreeGrafter"/>
</dbReference>
<feature type="domain" description="DRBM" evidence="12">
    <location>
        <begin position="625"/>
        <end position="694"/>
    </location>
</feature>
<dbReference type="SUPFAM" id="SSF54768">
    <property type="entry name" value="dsRNA-binding domain-like"/>
    <property type="match status" value="1"/>
</dbReference>
<evidence type="ECO:0000256" key="5">
    <source>
        <dbReference type="ARBA" id="ARBA00022759"/>
    </source>
</evidence>
<dbReference type="OrthoDB" id="6513042at2759"/>
<reference evidence="14" key="1">
    <citation type="submission" date="2020-10" db="EMBL/GenBank/DDBJ databases">
        <authorList>
            <person name="Han B."/>
            <person name="Lu T."/>
            <person name="Zhao Q."/>
            <person name="Huang X."/>
            <person name="Zhao Y."/>
        </authorList>
    </citation>
    <scope>NUCLEOTIDE SEQUENCE</scope>
</reference>
<evidence type="ECO:0000256" key="7">
    <source>
        <dbReference type="ARBA" id="ARBA00022842"/>
    </source>
</evidence>
<dbReference type="PANTHER" id="PTHR14950:SF48">
    <property type="entry name" value="ENDORIBONUCLEASE DICER HOMOLOG 2"/>
    <property type="match status" value="1"/>
</dbReference>
<evidence type="ECO:0000256" key="4">
    <source>
        <dbReference type="ARBA" id="ARBA00022723"/>
    </source>
</evidence>
<dbReference type="GO" id="GO:0030422">
    <property type="term" value="P:siRNA processing"/>
    <property type="evidence" value="ECO:0007669"/>
    <property type="project" value="TreeGrafter"/>
</dbReference>
<dbReference type="GO" id="GO:0003723">
    <property type="term" value="F:RNA binding"/>
    <property type="evidence" value="ECO:0007669"/>
    <property type="project" value="UniProtKB-UniRule"/>
</dbReference>
<dbReference type="Gene3D" id="1.10.1520.10">
    <property type="entry name" value="Ribonuclease III domain"/>
    <property type="match status" value="2"/>
</dbReference>
<dbReference type="PANTHER" id="PTHR14950">
    <property type="entry name" value="DICER-RELATED"/>
    <property type="match status" value="1"/>
</dbReference>
<protein>
    <submittedName>
        <fullName evidence="14">Uncharacterized protein</fullName>
    </submittedName>
</protein>
<evidence type="ECO:0000256" key="2">
    <source>
        <dbReference type="ARBA" id="ARBA00001946"/>
    </source>
</evidence>
<evidence type="ECO:0000256" key="9">
    <source>
        <dbReference type="ARBA" id="ARBA00023211"/>
    </source>
</evidence>
<evidence type="ECO:0000256" key="10">
    <source>
        <dbReference type="PROSITE-ProRule" id="PRU00266"/>
    </source>
</evidence>
<dbReference type="PROSITE" id="PS50142">
    <property type="entry name" value="RNASE_3_2"/>
    <property type="match status" value="2"/>
</dbReference>
<evidence type="ECO:0000256" key="11">
    <source>
        <dbReference type="SAM" id="MobiDB-lite"/>
    </source>
</evidence>
<feature type="domain" description="RNase III" evidence="13">
    <location>
        <begin position="263"/>
        <end position="417"/>
    </location>
</feature>
<dbReference type="GO" id="GO:0005634">
    <property type="term" value="C:nucleus"/>
    <property type="evidence" value="ECO:0007669"/>
    <property type="project" value="TreeGrafter"/>
</dbReference>
<dbReference type="CDD" id="cd00593">
    <property type="entry name" value="RIBOc"/>
    <property type="match status" value="2"/>
</dbReference>
<dbReference type="AlphaFoldDB" id="A0A811MEM5"/>
<dbReference type="CDD" id="cd00048">
    <property type="entry name" value="DSRM_SF"/>
    <property type="match status" value="1"/>
</dbReference>
<dbReference type="InterPro" id="IPR036389">
    <property type="entry name" value="RNase_III_sf"/>
</dbReference>
<comment type="cofactor">
    <cofactor evidence="2">
        <name>Mg(2+)</name>
        <dbReference type="ChEBI" id="CHEBI:18420"/>
    </cofactor>
</comment>
<dbReference type="FunFam" id="1.10.1520.10:FF:000004">
    <property type="entry name" value="Endoribonuclease dicer-like 1"/>
    <property type="match status" value="1"/>
</dbReference>
<evidence type="ECO:0000313" key="14">
    <source>
        <dbReference type="EMBL" id="CAD6205744.1"/>
    </source>
</evidence>
<name>A0A811MEM5_9POAL</name>
<dbReference type="Pfam" id="PF00636">
    <property type="entry name" value="Ribonuclease_3"/>
    <property type="match status" value="2"/>
</dbReference>
<evidence type="ECO:0000313" key="15">
    <source>
        <dbReference type="Proteomes" id="UP000604825"/>
    </source>
</evidence>
<dbReference type="Pfam" id="PF00035">
    <property type="entry name" value="dsrm"/>
    <property type="match status" value="1"/>
</dbReference>
<organism evidence="14 15">
    <name type="scientific">Miscanthus lutarioriparius</name>
    <dbReference type="NCBI Taxonomy" id="422564"/>
    <lineage>
        <taxon>Eukaryota</taxon>
        <taxon>Viridiplantae</taxon>
        <taxon>Streptophyta</taxon>
        <taxon>Embryophyta</taxon>
        <taxon>Tracheophyta</taxon>
        <taxon>Spermatophyta</taxon>
        <taxon>Magnoliopsida</taxon>
        <taxon>Liliopsida</taxon>
        <taxon>Poales</taxon>
        <taxon>Poaceae</taxon>
        <taxon>PACMAD clade</taxon>
        <taxon>Panicoideae</taxon>
        <taxon>Andropogonodae</taxon>
        <taxon>Andropogoneae</taxon>
        <taxon>Saccharinae</taxon>
        <taxon>Miscanthus</taxon>
    </lineage>
</organism>
<dbReference type="Proteomes" id="UP000604825">
    <property type="component" value="Unassembled WGS sequence"/>
</dbReference>
<evidence type="ECO:0000259" key="13">
    <source>
        <dbReference type="PROSITE" id="PS50142"/>
    </source>
</evidence>
<keyword evidence="15" id="KW-1185">Reference proteome</keyword>
<dbReference type="PROSITE" id="PS00517">
    <property type="entry name" value="RNASE_3_1"/>
    <property type="match status" value="1"/>
</dbReference>
<comment type="cofactor">
    <cofactor evidence="1">
        <name>Mn(2+)</name>
        <dbReference type="ChEBI" id="CHEBI:29035"/>
    </cofactor>
</comment>
<keyword evidence="7" id="KW-0460">Magnesium</keyword>
<keyword evidence="4" id="KW-0479">Metal-binding</keyword>
<keyword evidence="9" id="KW-0464">Manganese</keyword>
<dbReference type="EMBL" id="CAJGYO010000001">
    <property type="protein sequence ID" value="CAD6205744.1"/>
    <property type="molecule type" value="Genomic_DNA"/>
</dbReference>
<dbReference type="GO" id="GO:0046872">
    <property type="term" value="F:metal ion binding"/>
    <property type="evidence" value="ECO:0007669"/>
    <property type="project" value="UniProtKB-KW"/>
</dbReference>
<keyword evidence="8 10" id="KW-0694">RNA-binding</keyword>
<comment type="caution">
    <text evidence="14">The sequence shown here is derived from an EMBL/GenBank/DDBJ whole genome shotgun (WGS) entry which is preliminary data.</text>
</comment>
<evidence type="ECO:0000259" key="12">
    <source>
        <dbReference type="PROSITE" id="PS50137"/>
    </source>
</evidence>
<dbReference type="InterPro" id="IPR014720">
    <property type="entry name" value="dsRBD_dom"/>
</dbReference>
<dbReference type="GO" id="GO:0004525">
    <property type="term" value="F:ribonuclease III activity"/>
    <property type="evidence" value="ECO:0007669"/>
    <property type="project" value="InterPro"/>
</dbReference>
<evidence type="ECO:0000256" key="8">
    <source>
        <dbReference type="ARBA" id="ARBA00022884"/>
    </source>
</evidence>
<evidence type="ECO:0000256" key="1">
    <source>
        <dbReference type="ARBA" id="ARBA00001936"/>
    </source>
</evidence>
<keyword evidence="5" id="KW-0255">Endonuclease</keyword>
<dbReference type="SMART" id="SM00358">
    <property type="entry name" value="DSRM"/>
    <property type="match status" value="1"/>
</dbReference>
<dbReference type="PROSITE" id="PS50137">
    <property type="entry name" value="DS_RBD"/>
    <property type="match status" value="1"/>
</dbReference>
<feature type="domain" description="RNase III" evidence="13">
    <location>
        <begin position="454"/>
        <end position="599"/>
    </location>
</feature>
<accession>A0A811MEM5</accession>
<dbReference type="SMART" id="SM00535">
    <property type="entry name" value="RIBOc"/>
    <property type="match status" value="2"/>
</dbReference>
<keyword evidence="3" id="KW-0540">Nuclease</keyword>
<evidence type="ECO:0000256" key="3">
    <source>
        <dbReference type="ARBA" id="ARBA00022722"/>
    </source>
</evidence>
<evidence type="ECO:0000256" key="6">
    <source>
        <dbReference type="ARBA" id="ARBA00022801"/>
    </source>
</evidence>
<dbReference type="InterPro" id="IPR000999">
    <property type="entry name" value="RNase_III_dom"/>
</dbReference>
<keyword evidence="6" id="KW-0378">Hydrolase</keyword>